<evidence type="ECO:0000313" key="1">
    <source>
        <dbReference type="EMBL" id="KAJ6642106.1"/>
    </source>
</evidence>
<dbReference type="EMBL" id="WJQU01000002">
    <property type="protein sequence ID" value="KAJ6642106.1"/>
    <property type="molecule type" value="Genomic_DNA"/>
</dbReference>
<evidence type="ECO:0000313" key="2">
    <source>
        <dbReference type="Proteomes" id="UP001151699"/>
    </source>
</evidence>
<comment type="caution">
    <text evidence="1">The sequence shown here is derived from an EMBL/GenBank/DDBJ whole genome shotgun (WGS) entry which is preliminary data.</text>
</comment>
<keyword evidence="2" id="KW-1185">Reference proteome</keyword>
<name>A0A9Q0N2E0_9DIPT</name>
<proteinExistence type="predicted"/>
<accession>A0A9Q0N2E0</accession>
<organism evidence="1 2">
    <name type="scientific">Pseudolycoriella hygida</name>
    <dbReference type="NCBI Taxonomy" id="35572"/>
    <lineage>
        <taxon>Eukaryota</taxon>
        <taxon>Metazoa</taxon>
        <taxon>Ecdysozoa</taxon>
        <taxon>Arthropoda</taxon>
        <taxon>Hexapoda</taxon>
        <taxon>Insecta</taxon>
        <taxon>Pterygota</taxon>
        <taxon>Neoptera</taxon>
        <taxon>Endopterygota</taxon>
        <taxon>Diptera</taxon>
        <taxon>Nematocera</taxon>
        <taxon>Sciaroidea</taxon>
        <taxon>Sciaridae</taxon>
        <taxon>Pseudolycoriella</taxon>
    </lineage>
</organism>
<protein>
    <submittedName>
        <fullName evidence="1">Uncharacterized protein</fullName>
    </submittedName>
</protein>
<sequence length="11" mass="1477">MKTVWRYCFSR</sequence>
<gene>
    <name evidence="1" type="ORF">Bhyg_07052</name>
</gene>
<reference evidence="1" key="1">
    <citation type="submission" date="2022-07" db="EMBL/GenBank/DDBJ databases">
        <authorList>
            <person name="Trinca V."/>
            <person name="Uliana J.V.C."/>
            <person name="Torres T.T."/>
            <person name="Ward R.J."/>
            <person name="Monesi N."/>
        </authorList>
    </citation>
    <scope>NUCLEOTIDE SEQUENCE</scope>
    <source>
        <strain evidence="1">HSMRA1968</strain>
        <tissue evidence="1">Whole embryos</tissue>
    </source>
</reference>
<dbReference type="Proteomes" id="UP001151699">
    <property type="component" value="Chromosome B"/>
</dbReference>